<evidence type="ECO:0000313" key="2">
    <source>
        <dbReference type="EMBL" id="TCJ17595.1"/>
    </source>
</evidence>
<sequence length="239" mass="24718">MSSLLVPALAFAAAASALIACKKSTAADDAAALFCGTYTAAPSVAVEPARMYISSSVITDTALIGAFVRRIPVPGPPAVPAFQLVGSTGAFPYPDRPRIAFSGSGGTLELVAGSFLSFDLLSQSATGALLVRRDSVTSISSTGTSCPALARGALRKYSDSLCGPDRPGLMACRFRAVVPLEIDRGVLYLPLVSVAARNGDGCVGTYSNVFNYLEPAMLPQLGANDTLVVQRKRAGLVRQ</sequence>
<dbReference type="AlphaFoldDB" id="A0A4R1BJM8"/>
<protein>
    <recommendedName>
        <fullName evidence="4">Lipoprotein</fullName>
    </recommendedName>
</protein>
<keyword evidence="1" id="KW-0732">Signal</keyword>
<proteinExistence type="predicted"/>
<dbReference type="RefSeq" id="WP_131447559.1">
    <property type="nucleotide sequence ID" value="NZ_SJZI01000008.1"/>
</dbReference>
<evidence type="ECO:0000256" key="1">
    <source>
        <dbReference type="SAM" id="SignalP"/>
    </source>
</evidence>
<feature type="signal peptide" evidence="1">
    <location>
        <begin position="1"/>
        <end position="19"/>
    </location>
</feature>
<comment type="caution">
    <text evidence="2">The sequence shown here is derived from an EMBL/GenBank/DDBJ whole genome shotgun (WGS) entry which is preliminary data.</text>
</comment>
<organism evidence="2 3">
    <name type="scientific">Flaviaesturariibacter flavus</name>
    <dbReference type="NCBI Taxonomy" id="2502780"/>
    <lineage>
        <taxon>Bacteria</taxon>
        <taxon>Pseudomonadati</taxon>
        <taxon>Bacteroidota</taxon>
        <taxon>Chitinophagia</taxon>
        <taxon>Chitinophagales</taxon>
        <taxon>Chitinophagaceae</taxon>
        <taxon>Flaviaestuariibacter</taxon>
    </lineage>
</organism>
<reference evidence="2 3" key="1">
    <citation type="submission" date="2019-03" db="EMBL/GenBank/DDBJ databases">
        <authorList>
            <person name="Kim M.K.M."/>
        </authorList>
    </citation>
    <scope>NUCLEOTIDE SEQUENCE [LARGE SCALE GENOMIC DNA]</scope>
    <source>
        <strain evidence="2 3">17J68-12</strain>
    </source>
</reference>
<dbReference type="EMBL" id="SJZI01000008">
    <property type="protein sequence ID" value="TCJ17595.1"/>
    <property type="molecule type" value="Genomic_DNA"/>
</dbReference>
<accession>A0A4R1BJM8</accession>
<name>A0A4R1BJM8_9BACT</name>
<dbReference type="Proteomes" id="UP000295334">
    <property type="component" value="Unassembled WGS sequence"/>
</dbReference>
<evidence type="ECO:0008006" key="4">
    <source>
        <dbReference type="Google" id="ProtNLM"/>
    </source>
</evidence>
<keyword evidence="3" id="KW-1185">Reference proteome</keyword>
<feature type="chain" id="PRO_5020783074" description="Lipoprotein" evidence="1">
    <location>
        <begin position="20"/>
        <end position="239"/>
    </location>
</feature>
<gene>
    <name evidence="2" type="ORF">EPD60_05215</name>
</gene>
<evidence type="ECO:0000313" key="3">
    <source>
        <dbReference type="Proteomes" id="UP000295334"/>
    </source>
</evidence>